<dbReference type="EMBL" id="CP035107">
    <property type="protein sequence ID" value="QAR30226.1"/>
    <property type="molecule type" value="Genomic_DNA"/>
</dbReference>
<dbReference type="RefSeq" id="WP_128500728.1">
    <property type="nucleotide sequence ID" value="NZ_CP035107.1"/>
</dbReference>
<reference evidence="2 3" key="1">
    <citation type="submission" date="2019-01" db="EMBL/GenBank/DDBJ databases">
        <title>Whole Genome of Ornithobacterium rhinotracheale FARPER-174b.</title>
        <authorList>
            <person name="Tataje-Lavanda L.A."/>
            <person name="Montalvan A."/>
            <person name="Montesinos R."/>
            <person name="Zimic M."/>
            <person name="Fernandez-Sanchez M."/>
            <person name="Fernandez-Diaz M."/>
        </authorList>
    </citation>
    <scope>NUCLEOTIDE SEQUENCE [LARGE SCALE GENOMIC DNA]</scope>
    <source>
        <strain evidence="2 3">FARPER-174b</strain>
    </source>
</reference>
<gene>
    <name evidence="2" type="ORF">EQP59_02070</name>
</gene>
<protein>
    <submittedName>
        <fullName evidence="2">Uncharacterized protein</fullName>
    </submittedName>
</protein>
<name>A0A3R5XSP8_ORNRH</name>
<feature type="compositionally biased region" description="Basic and acidic residues" evidence="1">
    <location>
        <begin position="37"/>
        <end position="70"/>
    </location>
</feature>
<evidence type="ECO:0000313" key="3">
    <source>
        <dbReference type="Proteomes" id="UP000287701"/>
    </source>
</evidence>
<dbReference type="Proteomes" id="UP000287701">
    <property type="component" value="Chromosome"/>
</dbReference>
<organism evidence="2 3">
    <name type="scientific">Ornithobacterium rhinotracheale</name>
    <dbReference type="NCBI Taxonomy" id="28251"/>
    <lineage>
        <taxon>Bacteria</taxon>
        <taxon>Pseudomonadati</taxon>
        <taxon>Bacteroidota</taxon>
        <taxon>Flavobacteriia</taxon>
        <taxon>Flavobacteriales</taxon>
        <taxon>Weeksellaceae</taxon>
        <taxon>Ornithobacterium</taxon>
    </lineage>
</organism>
<dbReference type="AlphaFoldDB" id="A0A3R5XSP8"/>
<evidence type="ECO:0000313" key="2">
    <source>
        <dbReference type="EMBL" id="QAR30226.1"/>
    </source>
</evidence>
<feature type="region of interest" description="Disordered" evidence="1">
    <location>
        <begin position="19"/>
        <end position="70"/>
    </location>
</feature>
<evidence type="ECO:0000256" key="1">
    <source>
        <dbReference type="SAM" id="MobiDB-lite"/>
    </source>
</evidence>
<accession>A0A3R5XSP8</accession>
<feature type="compositionally biased region" description="Basic and acidic residues" evidence="1">
    <location>
        <begin position="19"/>
        <end position="28"/>
    </location>
</feature>
<proteinExistence type="predicted"/>
<sequence>MAWFLTNNRKKYLEKLKKANQEREEKASVKAIGDISPEQKEQRERQIEIAKEKKELEKDRAKRQEQDKASQDQLLIVQGAKIKMGSHTGSFKVLNDVPTTQGKLTGTVLEKSPANFIFNDGFQVLSLTEWQDVGTIKYQDNKVLIKKSKIIATGKMPGNTPPETAPIEFIDSGQVNVVESIDTDGMPVPSYEEEKSKYILQSKYFHNHFYDVAQDILAKLDNINQSYIGELYQKITNNRIENPEIEVVKEFWNDKWAEYDSYTAKIKVSENNLVNIQYDNNKKIQLTLELAKAYEEYLQKKINSFVLVPTKLEMFEYEFLRFDGMGNTCNVEVATLTTPEGEIYPLNICLETPKELTKEQSVDNEKINTKFENSFGKSFQPRRGYSDNSDILKVSDPPDNPILPNIGIKFKLSWNGGKPACSISFYAGLQKEVIKKGDFGVTAGLNVAATLYRGTPGTSDFSPNLGTLSASPSVTLGFLTGNPFSLNLFNQYTGTGVYVPYEYAFTSGVTGVLSTGRVSKNYDNNGKVIKDEYNSYDDNHRHQLLGGSAIKAGNFIIASYNDVWKPPLFFGQNSDQYWSAGLNLQTKLAKDMNFSYAFDLYYGKSSNKRPLNQDILIDGQNYDLQNFLELALNRGQETFSVTTDEGLVGASISLFGYGCFWPSNNMHNAISWPPPPPIEPEKISKKNYLTDEEYDKALKDYNEKMDIYRRDLRNYKLSREITVKTKFNKKRGVLEPNPTFHWLYSIYNEKNEIDWERVRKYFNAKQAKDVYLQKQDNIKKNEK</sequence>
<dbReference type="OrthoDB" id="6717961at2"/>